<gene>
    <name evidence="1" type="ORF">MRATA1EN1_LOCUS22370</name>
</gene>
<sequence length="291" mass="31914">MLCPSPGGPWEAKRLGERVVEGRCPGLDWAHTPLWDAWVVCCCPRRKVTDRGDAWLFNDTHASRSLTARGRWEPKSGLRSGVRMWTEVLGLRRGFPASPLVCGRPSQDRSLSPAAQLAFLTHSPLRLLLTIDITAAEPESCAFCSKSNQPLAVKLLVSVACTLLSCSGDVPAEPGVGRWKQFQLWGRPACWGQTQPPVPPGAIGDRSPTFLPLCLSLLMWHHERRRARCYSALQSCAHSVLGEELAPRPGTCSTPSPARTVTPASPRDIHSMLLLARMLDTFVPSMPENQP</sequence>
<keyword evidence="2" id="KW-1185">Reference proteome</keyword>
<dbReference type="Proteomes" id="UP001176941">
    <property type="component" value="Chromosome 33"/>
</dbReference>
<evidence type="ECO:0000313" key="1">
    <source>
        <dbReference type="EMBL" id="CAI9173408.1"/>
    </source>
</evidence>
<protein>
    <submittedName>
        <fullName evidence="1">Uncharacterized protein</fullName>
    </submittedName>
</protein>
<evidence type="ECO:0000313" key="2">
    <source>
        <dbReference type="Proteomes" id="UP001176941"/>
    </source>
</evidence>
<name>A0ABN8ZHL0_RANTA</name>
<reference evidence="1" key="1">
    <citation type="submission" date="2023-04" db="EMBL/GenBank/DDBJ databases">
        <authorList>
            <consortium name="ELIXIR-Norway"/>
        </authorList>
    </citation>
    <scope>NUCLEOTIDE SEQUENCE [LARGE SCALE GENOMIC DNA]</scope>
</reference>
<organism evidence="1 2">
    <name type="scientific">Rangifer tarandus platyrhynchus</name>
    <name type="common">Svalbard reindeer</name>
    <dbReference type="NCBI Taxonomy" id="3082113"/>
    <lineage>
        <taxon>Eukaryota</taxon>
        <taxon>Metazoa</taxon>
        <taxon>Chordata</taxon>
        <taxon>Craniata</taxon>
        <taxon>Vertebrata</taxon>
        <taxon>Euteleostomi</taxon>
        <taxon>Mammalia</taxon>
        <taxon>Eutheria</taxon>
        <taxon>Laurasiatheria</taxon>
        <taxon>Artiodactyla</taxon>
        <taxon>Ruminantia</taxon>
        <taxon>Pecora</taxon>
        <taxon>Cervidae</taxon>
        <taxon>Odocoileinae</taxon>
        <taxon>Rangifer</taxon>
    </lineage>
</organism>
<proteinExistence type="predicted"/>
<dbReference type="EMBL" id="OX459969">
    <property type="protein sequence ID" value="CAI9173408.1"/>
    <property type="molecule type" value="Genomic_DNA"/>
</dbReference>
<accession>A0ABN8ZHL0</accession>